<dbReference type="Proteomes" id="UP000295252">
    <property type="component" value="Chromosome VI"/>
</dbReference>
<feature type="compositionally biased region" description="Polar residues" evidence="1">
    <location>
        <begin position="159"/>
        <end position="169"/>
    </location>
</feature>
<feature type="compositionally biased region" description="Basic and acidic residues" evidence="1">
    <location>
        <begin position="41"/>
        <end position="53"/>
    </location>
</feature>
<reference evidence="3" key="1">
    <citation type="journal article" date="2014" name="Science">
        <title>The coffee genome provides insight into the convergent evolution of caffeine biosynthesis.</title>
        <authorList>
            <person name="Denoeud F."/>
            <person name="Carretero-Paulet L."/>
            <person name="Dereeper A."/>
            <person name="Droc G."/>
            <person name="Guyot R."/>
            <person name="Pietrella M."/>
            <person name="Zheng C."/>
            <person name="Alberti A."/>
            <person name="Anthony F."/>
            <person name="Aprea G."/>
            <person name="Aury J.M."/>
            <person name="Bento P."/>
            <person name="Bernard M."/>
            <person name="Bocs S."/>
            <person name="Campa C."/>
            <person name="Cenci A."/>
            <person name="Combes M.C."/>
            <person name="Crouzillat D."/>
            <person name="Da Silva C."/>
            <person name="Daddiego L."/>
            <person name="De Bellis F."/>
            <person name="Dussert S."/>
            <person name="Garsmeur O."/>
            <person name="Gayraud T."/>
            <person name="Guignon V."/>
            <person name="Jahn K."/>
            <person name="Jamilloux V."/>
            <person name="Joet T."/>
            <person name="Labadie K."/>
            <person name="Lan T."/>
            <person name="Leclercq J."/>
            <person name="Lepelley M."/>
            <person name="Leroy T."/>
            <person name="Li L.T."/>
            <person name="Librado P."/>
            <person name="Lopez L."/>
            <person name="Munoz A."/>
            <person name="Noel B."/>
            <person name="Pallavicini A."/>
            <person name="Perrotta G."/>
            <person name="Poncet V."/>
            <person name="Pot D."/>
            <person name="Priyono X."/>
            <person name="Rigoreau M."/>
            <person name="Rouard M."/>
            <person name="Rozas J."/>
            <person name="Tranchant-Dubreuil C."/>
            <person name="VanBuren R."/>
            <person name="Zhang Q."/>
            <person name="Andrade A.C."/>
            <person name="Argout X."/>
            <person name="Bertrand B."/>
            <person name="de Kochko A."/>
            <person name="Graziosi G."/>
            <person name="Henry R.J."/>
            <person name="Jayarama X."/>
            <person name="Ming R."/>
            <person name="Nagai C."/>
            <person name="Rounsley S."/>
            <person name="Sankoff D."/>
            <person name="Giuliano G."/>
            <person name="Albert V.A."/>
            <person name="Wincker P."/>
            <person name="Lashermes P."/>
        </authorList>
    </citation>
    <scope>NUCLEOTIDE SEQUENCE [LARGE SCALE GENOMIC DNA]</scope>
    <source>
        <strain evidence="3">cv. DH200-94</strain>
    </source>
</reference>
<dbReference type="OrthoDB" id="1717367at2759"/>
<evidence type="ECO:0000256" key="1">
    <source>
        <dbReference type="SAM" id="MobiDB-lite"/>
    </source>
</evidence>
<gene>
    <name evidence="2" type="ORF">GSCOC_T00022528001</name>
</gene>
<dbReference type="PANTHER" id="PTHR34539:SF15">
    <property type="match status" value="1"/>
</dbReference>
<accession>A0A068TR56</accession>
<dbReference type="EMBL" id="HG739086">
    <property type="protein sequence ID" value="CDO98439.1"/>
    <property type="molecule type" value="Genomic_DNA"/>
</dbReference>
<dbReference type="Gramene" id="CDO98439">
    <property type="protein sequence ID" value="CDO98439"/>
    <property type="gene ID" value="GSCOC_T00022528001"/>
</dbReference>
<proteinExistence type="predicted"/>
<protein>
    <submittedName>
        <fullName evidence="2">Uncharacterized protein</fullName>
    </submittedName>
</protein>
<feature type="region of interest" description="Disordered" evidence="1">
    <location>
        <begin position="119"/>
        <end position="181"/>
    </location>
</feature>
<name>A0A068TR56_COFCA</name>
<dbReference type="InParanoid" id="A0A068TR56"/>
<dbReference type="AlphaFoldDB" id="A0A068TR56"/>
<evidence type="ECO:0000313" key="3">
    <source>
        <dbReference type="Proteomes" id="UP000295252"/>
    </source>
</evidence>
<feature type="compositionally biased region" description="Acidic residues" evidence="1">
    <location>
        <begin position="65"/>
        <end position="77"/>
    </location>
</feature>
<dbReference type="OMA" id="DEMPNYD"/>
<dbReference type="PANTHER" id="PTHR34539">
    <property type="entry name" value="T6J4.11 PROTEIN"/>
    <property type="match status" value="1"/>
</dbReference>
<feature type="region of interest" description="Disordered" evidence="1">
    <location>
        <begin position="1"/>
        <end position="89"/>
    </location>
</feature>
<dbReference type="STRING" id="49390.A0A068TR56"/>
<dbReference type="PhylomeDB" id="A0A068TR56"/>
<sequence length="237" mass="25756">MEECAGENKSSKKRARYDSGELEPDSPESKRVQAGTDSDPESDRVDADKKPDSNEPNQSQHDSEDNSTESDPAENELDPPGVMTFREDILDILDEPEIATGIQDLDSVIRSFEEEIIQSSPSLVHPPAGEFNSDSGDSRPDLGYLLEASDDELGLPPTVSESQAQNQPVNMPDGNEQDVDGLGNMVGFEHELPNYDSFELGLGENNHGASGNGDFVTVDGLFDYSDLGWRPESLPAL</sequence>
<keyword evidence="3" id="KW-1185">Reference proteome</keyword>
<dbReference type="FunCoup" id="A0A068TR56">
    <property type="interactions" value="1090"/>
</dbReference>
<organism evidence="2 3">
    <name type="scientific">Coffea canephora</name>
    <name type="common">Robusta coffee</name>
    <dbReference type="NCBI Taxonomy" id="49390"/>
    <lineage>
        <taxon>Eukaryota</taxon>
        <taxon>Viridiplantae</taxon>
        <taxon>Streptophyta</taxon>
        <taxon>Embryophyta</taxon>
        <taxon>Tracheophyta</taxon>
        <taxon>Spermatophyta</taxon>
        <taxon>Magnoliopsida</taxon>
        <taxon>eudicotyledons</taxon>
        <taxon>Gunneridae</taxon>
        <taxon>Pentapetalae</taxon>
        <taxon>asterids</taxon>
        <taxon>lamiids</taxon>
        <taxon>Gentianales</taxon>
        <taxon>Rubiaceae</taxon>
        <taxon>Ixoroideae</taxon>
        <taxon>Gardenieae complex</taxon>
        <taxon>Bertiereae - Coffeeae clade</taxon>
        <taxon>Coffeeae</taxon>
        <taxon>Coffea</taxon>
    </lineage>
</organism>
<evidence type="ECO:0000313" key="2">
    <source>
        <dbReference type="EMBL" id="CDO98439.1"/>
    </source>
</evidence>